<feature type="transmembrane region" description="Helical" evidence="2">
    <location>
        <begin position="6"/>
        <end position="25"/>
    </location>
</feature>
<feature type="coiled-coil region" evidence="1">
    <location>
        <begin position="39"/>
        <end position="66"/>
    </location>
</feature>
<keyword evidence="1" id="KW-0175">Coiled coil</keyword>
<accession>A0A5D3YGF9</accession>
<name>A0A5D3YGF9_9BACT</name>
<dbReference type="RefSeq" id="WP_148899655.1">
    <property type="nucleotide sequence ID" value="NZ_VNHY01000004.1"/>
</dbReference>
<proteinExistence type="predicted"/>
<comment type="caution">
    <text evidence="3">The sequence shown here is derived from an EMBL/GenBank/DDBJ whole genome shotgun (WGS) entry which is preliminary data.</text>
</comment>
<evidence type="ECO:0000256" key="1">
    <source>
        <dbReference type="SAM" id="Coils"/>
    </source>
</evidence>
<sequence length="114" mass="13202">MQTAIVAAISSIIGAGITAIANYFITVRKTDSAEENTYYGRLDKRVKHLEKEYDELKAKVNLWTSRYWGLHYWLVRFCMLNGISQTPPKFHQMSAEEIANTEFKESYESSEKNK</sequence>
<evidence type="ECO:0000313" key="4">
    <source>
        <dbReference type="Proteomes" id="UP000324595"/>
    </source>
</evidence>
<organism evidence="3 4">
    <name type="scientific">Fodinibius salinus</name>
    <dbReference type="NCBI Taxonomy" id="860790"/>
    <lineage>
        <taxon>Bacteria</taxon>
        <taxon>Pseudomonadati</taxon>
        <taxon>Balneolota</taxon>
        <taxon>Balneolia</taxon>
        <taxon>Balneolales</taxon>
        <taxon>Balneolaceae</taxon>
        <taxon>Fodinibius</taxon>
    </lineage>
</organism>
<protein>
    <submittedName>
        <fullName evidence="3">Uncharacterized protein</fullName>
    </submittedName>
</protein>
<keyword evidence="4" id="KW-1185">Reference proteome</keyword>
<evidence type="ECO:0000313" key="3">
    <source>
        <dbReference type="EMBL" id="TYP92093.1"/>
    </source>
</evidence>
<dbReference type="EMBL" id="VNHY01000004">
    <property type="protein sequence ID" value="TYP92093.1"/>
    <property type="molecule type" value="Genomic_DNA"/>
</dbReference>
<keyword evidence="2" id="KW-0812">Transmembrane</keyword>
<dbReference type="AlphaFoldDB" id="A0A5D3YGF9"/>
<keyword evidence="2" id="KW-0472">Membrane</keyword>
<gene>
    <name evidence="3" type="ORF">LX73_2341</name>
</gene>
<evidence type="ECO:0000256" key="2">
    <source>
        <dbReference type="SAM" id="Phobius"/>
    </source>
</evidence>
<dbReference type="Proteomes" id="UP000324595">
    <property type="component" value="Unassembled WGS sequence"/>
</dbReference>
<reference evidence="3 4" key="1">
    <citation type="submission" date="2019-07" db="EMBL/GenBank/DDBJ databases">
        <title>Genomic Encyclopedia of Archaeal and Bacterial Type Strains, Phase II (KMG-II): from individual species to whole genera.</title>
        <authorList>
            <person name="Goeker M."/>
        </authorList>
    </citation>
    <scope>NUCLEOTIDE SEQUENCE [LARGE SCALE GENOMIC DNA]</scope>
    <source>
        <strain evidence="3 4">DSM 21935</strain>
    </source>
</reference>
<keyword evidence="2" id="KW-1133">Transmembrane helix</keyword>
<dbReference type="OrthoDB" id="9975257at2"/>